<proteinExistence type="predicted"/>
<protein>
    <submittedName>
        <fullName evidence="1">Uncharacterized protein</fullName>
    </submittedName>
</protein>
<dbReference type="AlphaFoldDB" id="A0A0F9HMS5"/>
<comment type="caution">
    <text evidence="1">The sequence shown here is derived from an EMBL/GenBank/DDBJ whole genome shotgun (WGS) entry which is preliminary data.</text>
</comment>
<gene>
    <name evidence="1" type="ORF">LCGC14_1763640</name>
</gene>
<organism evidence="1">
    <name type="scientific">marine sediment metagenome</name>
    <dbReference type="NCBI Taxonomy" id="412755"/>
    <lineage>
        <taxon>unclassified sequences</taxon>
        <taxon>metagenomes</taxon>
        <taxon>ecological metagenomes</taxon>
    </lineage>
</organism>
<evidence type="ECO:0000313" key="1">
    <source>
        <dbReference type="EMBL" id="KKM04497.1"/>
    </source>
</evidence>
<reference evidence="1" key="1">
    <citation type="journal article" date="2015" name="Nature">
        <title>Complex archaea that bridge the gap between prokaryotes and eukaryotes.</title>
        <authorList>
            <person name="Spang A."/>
            <person name="Saw J.H."/>
            <person name="Jorgensen S.L."/>
            <person name="Zaremba-Niedzwiedzka K."/>
            <person name="Martijn J."/>
            <person name="Lind A.E."/>
            <person name="van Eijk R."/>
            <person name="Schleper C."/>
            <person name="Guy L."/>
            <person name="Ettema T.J."/>
        </authorList>
    </citation>
    <scope>NUCLEOTIDE SEQUENCE</scope>
</reference>
<sequence>MALPDSSKLIIGTPIVLADITDHSPATANDLGTRTDQIDCTDLVAGAARQSDKIDFTANIDLEYILSVCVEWEVTPEIAAGETLEFYMAYSNSATAATANPGGVGGADAAYTGYSAGSLANSLKQLEFLGAMVMDNVITTDQAQIDMAIATFTPRQRYGTLVVYNAAASAALHSDMIETSFVFTPLTTQLQD</sequence>
<accession>A0A0F9HMS5</accession>
<dbReference type="EMBL" id="LAZR01016440">
    <property type="protein sequence ID" value="KKM04497.1"/>
    <property type="molecule type" value="Genomic_DNA"/>
</dbReference>
<name>A0A0F9HMS5_9ZZZZ</name>